<evidence type="ECO:0000259" key="1">
    <source>
        <dbReference type="Pfam" id="PF01712"/>
    </source>
</evidence>
<reference evidence="2" key="1">
    <citation type="journal article" date="2019" name="MBio">
        <title>Virus Genomes from Deep Sea Sediments Expand the Ocean Megavirome and Support Independent Origins of Viral Gigantism.</title>
        <authorList>
            <person name="Backstrom D."/>
            <person name="Yutin N."/>
            <person name="Jorgensen S.L."/>
            <person name="Dharamshi J."/>
            <person name="Homa F."/>
            <person name="Zaremba-Niedwiedzka K."/>
            <person name="Spang A."/>
            <person name="Wolf Y.I."/>
            <person name="Koonin E.V."/>
            <person name="Ettema T.J."/>
        </authorList>
    </citation>
    <scope>NUCLEOTIDE SEQUENCE</scope>
</reference>
<dbReference type="InterPro" id="IPR027417">
    <property type="entry name" value="P-loop_NTPase"/>
</dbReference>
<sequence length="240" mass="27339">MSAFFKNKSIDGKNINDIYGILKGSVICIEGLVGAGKSVAGFSVVEYLDSLDMKAKYYPEYVNHALLNQYLSDMKKYAYYFQMFMLLKRISIYKEALEFADCGGISVVDRCVVGDYAFATMQHKKGYITDEDWNVYLSVMEQDRMRMPSVILYLKCPPSVAFERMIKRNIKSEVSGYTLQYLEDLNASYSEAIDKVMDGTNIVFEINWKDSKSVISGILDSSTCKKLLDCAKEKIMFNSM</sequence>
<dbReference type="SUPFAM" id="SSF52540">
    <property type="entry name" value="P-loop containing nucleoside triphosphate hydrolases"/>
    <property type="match status" value="1"/>
</dbReference>
<name>A0A481Z525_9VIRU</name>
<dbReference type="PANTHER" id="PTHR10513:SF15">
    <property type="entry name" value="NADH DEHYDROGENASE [UBIQUINONE] 1 ALPHA SUBCOMPLEX SUBUNIT 10, MITOCHONDRIAL"/>
    <property type="match status" value="1"/>
</dbReference>
<dbReference type="GO" id="GO:0016301">
    <property type="term" value="F:kinase activity"/>
    <property type="evidence" value="ECO:0007669"/>
    <property type="project" value="UniProtKB-KW"/>
</dbReference>
<dbReference type="Pfam" id="PF01712">
    <property type="entry name" value="dNK"/>
    <property type="match status" value="1"/>
</dbReference>
<dbReference type="EMBL" id="MK500439">
    <property type="protein sequence ID" value="QBK89740.1"/>
    <property type="molecule type" value="Genomic_DNA"/>
</dbReference>
<gene>
    <name evidence="2" type="ORF">LCPAC101_00230</name>
</gene>
<organism evidence="2">
    <name type="scientific">Pithovirus LCPAC101</name>
    <dbReference type="NCBI Taxonomy" id="2506586"/>
    <lineage>
        <taxon>Viruses</taxon>
        <taxon>Pithoviruses</taxon>
    </lineage>
</organism>
<feature type="domain" description="Deoxynucleoside kinase" evidence="1">
    <location>
        <begin position="27"/>
        <end position="211"/>
    </location>
</feature>
<keyword evidence="2" id="KW-0418">Kinase</keyword>
<proteinExistence type="predicted"/>
<evidence type="ECO:0000313" key="2">
    <source>
        <dbReference type="EMBL" id="QBK89740.1"/>
    </source>
</evidence>
<protein>
    <submittedName>
        <fullName evidence="2">Deoxynucleoside kinase</fullName>
    </submittedName>
</protein>
<keyword evidence="2" id="KW-0808">Transferase</keyword>
<dbReference type="InterPro" id="IPR031314">
    <property type="entry name" value="DNK_dom"/>
</dbReference>
<dbReference type="InterPro" id="IPR050566">
    <property type="entry name" value="Deoxyribonucleoside_kinase"/>
</dbReference>
<dbReference type="Gene3D" id="3.40.50.300">
    <property type="entry name" value="P-loop containing nucleotide triphosphate hydrolases"/>
    <property type="match status" value="1"/>
</dbReference>
<dbReference type="PANTHER" id="PTHR10513">
    <property type="entry name" value="DEOXYNUCLEOSIDE KINASE"/>
    <property type="match status" value="1"/>
</dbReference>
<accession>A0A481Z525</accession>